<sequence length="96" mass="10694">METTEAIVVVMVVGMTCGIPLLGLTLRFSLKPLVEAFIRLREAQLGAGQLQALRDRVTHLEHQLEVHGLLDRIPSTPLQKFAPEQLPAVVKDRERS</sequence>
<evidence type="ECO:0000256" key="1">
    <source>
        <dbReference type="SAM" id="Phobius"/>
    </source>
</evidence>
<keyword evidence="1" id="KW-0812">Transmembrane</keyword>
<evidence type="ECO:0000313" key="2">
    <source>
        <dbReference type="EMBL" id="KFE63721.1"/>
    </source>
</evidence>
<keyword evidence="3" id="KW-1185">Reference proteome</keyword>
<dbReference type="Proteomes" id="UP000028725">
    <property type="component" value="Unassembled WGS sequence"/>
</dbReference>
<accession>A0A085W7Q8</accession>
<dbReference type="PATRIC" id="fig|394096.3.peg.6822"/>
<dbReference type="EMBL" id="JMCB01000016">
    <property type="protein sequence ID" value="KFE63721.1"/>
    <property type="molecule type" value="Genomic_DNA"/>
</dbReference>
<name>A0A085W7Q8_9BACT</name>
<keyword evidence="1" id="KW-0472">Membrane</keyword>
<keyword evidence="1" id="KW-1133">Transmembrane helix</keyword>
<proteinExistence type="predicted"/>
<feature type="transmembrane region" description="Helical" evidence="1">
    <location>
        <begin position="6"/>
        <end position="30"/>
    </location>
</feature>
<comment type="caution">
    <text evidence="2">The sequence shown here is derived from an EMBL/GenBank/DDBJ whole genome shotgun (WGS) entry which is preliminary data.</text>
</comment>
<dbReference type="RefSeq" id="WP_044195484.1">
    <property type="nucleotide sequence ID" value="NZ_JMCB01000016.1"/>
</dbReference>
<dbReference type="OrthoDB" id="5516185at2"/>
<reference evidence="2 3" key="1">
    <citation type="submission" date="2014-04" db="EMBL/GenBank/DDBJ databases">
        <title>Genome assembly of Hyalangium minutum DSM 14724.</title>
        <authorList>
            <person name="Sharma G."/>
            <person name="Subramanian S."/>
        </authorList>
    </citation>
    <scope>NUCLEOTIDE SEQUENCE [LARGE SCALE GENOMIC DNA]</scope>
    <source>
        <strain evidence="2 3">DSM 14724</strain>
    </source>
</reference>
<dbReference type="AlphaFoldDB" id="A0A085W7Q8"/>
<gene>
    <name evidence="2" type="ORF">DB31_2489</name>
</gene>
<evidence type="ECO:0000313" key="3">
    <source>
        <dbReference type="Proteomes" id="UP000028725"/>
    </source>
</evidence>
<protein>
    <submittedName>
        <fullName evidence="2">Uncharacterized protein</fullName>
    </submittedName>
</protein>
<organism evidence="2 3">
    <name type="scientific">Hyalangium minutum</name>
    <dbReference type="NCBI Taxonomy" id="394096"/>
    <lineage>
        <taxon>Bacteria</taxon>
        <taxon>Pseudomonadati</taxon>
        <taxon>Myxococcota</taxon>
        <taxon>Myxococcia</taxon>
        <taxon>Myxococcales</taxon>
        <taxon>Cystobacterineae</taxon>
        <taxon>Archangiaceae</taxon>
        <taxon>Hyalangium</taxon>
    </lineage>
</organism>